<keyword evidence="1" id="KW-0175">Coiled coil</keyword>
<proteinExistence type="predicted"/>
<organism evidence="2 3">
    <name type="scientific">Pleurodeles waltl</name>
    <name type="common">Iberian ribbed newt</name>
    <dbReference type="NCBI Taxonomy" id="8319"/>
    <lineage>
        <taxon>Eukaryota</taxon>
        <taxon>Metazoa</taxon>
        <taxon>Chordata</taxon>
        <taxon>Craniata</taxon>
        <taxon>Vertebrata</taxon>
        <taxon>Euteleostomi</taxon>
        <taxon>Amphibia</taxon>
        <taxon>Batrachia</taxon>
        <taxon>Caudata</taxon>
        <taxon>Salamandroidea</taxon>
        <taxon>Salamandridae</taxon>
        <taxon>Pleurodelinae</taxon>
        <taxon>Pleurodeles</taxon>
    </lineage>
</organism>
<accession>A0AAV7MWA0</accession>
<protein>
    <submittedName>
        <fullName evidence="2">Uncharacterized protein</fullName>
    </submittedName>
</protein>
<gene>
    <name evidence="2" type="ORF">NDU88_005390</name>
</gene>
<evidence type="ECO:0000313" key="2">
    <source>
        <dbReference type="EMBL" id="KAJ1108006.1"/>
    </source>
</evidence>
<reference evidence="2" key="1">
    <citation type="journal article" date="2022" name="bioRxiv">
        <title>Sequencing and chromosome-scale assembly of the giantPleurodeles waltlgenome.</title>
        <authorList>
            <person name="Brown T."/>
            <person name="Elewa A."/>
            <person name="Iarovenko S."/>
            <person name="Subramanian E."/>
            <person name="Araus A.J."/>
            <person name="Petzold A."/>
            <person name="Susuki M."/>
            <person name="Suzuki K.-i.T."/>
            <person name="Hayashi T."/>
            <person name="Toyoda A."/>
            <person name="Oliveira C."/>
            <person name="Osipova E."/>
            <person name="Leigh N.D."/>
            <person name="Simon A."/>
            <person name="Yun M.H."/>
        </authorList>
    </citation>
    <scope>NUCLEOTIDE SEQUENCE</scope>
    <source>
        <strain evidence="2">20211129_DDA</strain>
        <tissue evidence="2">Liver</tissue>
    </source>
</reference>
<dbReference type="AlphaFoldDB" id="A0AAV7MWA0"/>
<feature type="coiled-coil region" evidence="1">
    <location>
        <begin position="100"/>
        <end position="127"/>
    </location>
</feature>
<dbReference type="Proteomes" id="UP001066276">
    <property type="component" value="Chromosome 9"/>
</dbReference>
<comment type="caution">
    <text evidence="2">The sequence shown here is derived from an EMBL/GenBank/DDBJ whole genome shotgun (WGS) entry which is preliminary data.</text>
</comment>
<evidence type="ECO:0000313" key="3">
    <source>
        <dbReference type="Proteomes" id="UP001066276"/>
    </source>
</evidence>
<name>A0AAV7MWA0_PLEWA</name>
<dbReference type="EMBL" id="JANPWB010000013">
    <property type="protein sequence ID" value="KAJ1108006.1"/>
    <property type="molecule type" value="Genomic_DNA"/>
</dbReference>
<keyword evidence="3" id="KW-1185">Reference proteome</keyword>
<sequence length="189" mass="21651">MAAIQDLRGSLEPKLYAVTADVTLLSGDLKKVGEKVTTAETDIARLQSNSKRFENQVHFLTTEHKRILARMEHQERRSRGNNIRVVGVPGHTQDLIEDKKMECRLQCEALECNNADLEAQYQHEKGEGSGLHHHLKRQELQELVEQQARAYALASQLQLNDVSDKANKLLVWLDKQDREQSQDREIMNT</sequence>
<feature type="coiled-coil region" evidence="1">
    <location>
        <begin position="29"/>
        <end position="63"/>
    </location>
</feature>
<evidence type="ECO:0000256" key="1">
    <source>
        <dbReference type="SAM" id="Coils"/>
    </source>
</evidence>